<organism evidence="1 2">
    <name type="scientific">Rheinheimera marina</name>
    <dbReference type="NCBI Taxonomy" id="1774958"/>
    <lineage>
        <taxon>Bacteria</taxon>
        <taxon>Pseudomonadati</taxon>
        <taxon>Pseudomonadota</taxon>
        <taxon>Gammaproteobacteria</taxon>
        <taxon>Chromatiales</taxon>
        <taxon>Chromatiaceae</taxon>
        <taxon>Rheinheimera</taxon>
    </lineage>
</organism>
<evidence type="ECO:0000313" key="1">
    <source>
        <dbReference type="EMBL" id="MFC4654202.1"/>
    </source>
</evidence>
<protein>
    <submittedName>
        <fullName evidence="1">DUF4256 domain-containing protein</fullName>
    </submittedName>
</protein>
<dbReference type="RefSeq" id="WP_377331980.1">
    <property type="nucleotide sequence ID" value="NZ_JBHSGB010000005.1"/>
</dbReference>
<dbReference type="Proteomes" id="UP001595962">
    <property type="component" value="Unassembled WGS sequence"/>
</dbReference>
<sequence>MSEQAIIELLQQRFNRKPLPGLTPNWAELSQRFEQNAGKLQALQWMQDSGGEPALIGLDEQSGEYLIADCSAETPKGRRSLCYDDAALAERKEHKPAGSAVQLAAQYGLTLLTEAEYQQLQQLGPLDQKSSSWLLTPAEIRAEGGAIFGDYRYGRVFIYHNGAQSYYAVRGFRAMLRL</sequence>
<evidence type="ECO:0000313" key="2">
    <source>
        <dbReference type="Proteomes" id="UP001595962"/>
    </source>
</evidence>
<gene>
    <name evidence="1" type="ORF">ACFO3I_04085</name>
</gene>
<reference evidence="2" key="1">
    <citation type="journal article" date="2019" name="Int. J. Syst. Evol. Microbiol.">
        <title>The Global Catalogue of Microorganisms (GCM) 10K type strain sequencing project: providing services to taxonomists for standard genome sequencing and annotation.</title>
        <authorList>
            <consortium name="The Broad Institute Genomics Platform"/>
            <consortium name="The Broad Institute Genome Sequencing Center for Infectious Disease"/>
            <person name="Wu L."/>
            <person name="Ma J."/>
        </authorList>
    </citation>
    <scope>NUCLEOTIDE SEQUENCE [LARGE SCALE GENOMIC DNA]</scope>
    <source>
        <strain evidence="2">DT28</strain>
    </source>
</reference>
<dbReference type="EMBL" id="JBHSGB010000005">
    <property type="protein sequence ID" value="MFC4654202.1"/>
    <property type="molecule type" value="Genomic_DNA"/>
</dbReference>
<dbReference type="InterPro" id="IPR025352">
    <property type="entry name" value="DUF4256"/>
</dbReference>
<name>A0ABV9JIJ7_9GAMM</name>
<accession>A0ABV9JIJ7</accession>
<keyword evidence="2" id="KW-1185">Reference proteome</keyword>
<comment type="caution">
    <text evidence="1">The sequence shown here is derived from an EMBL/GenBank/DDBJ whole genome shotgun (WGS) entry which is preliminary data.</text>
</comment>
<dbReference type="Pfam" id="PF14066">
    <property type="entry name" value="DUF4256"/>
    <property type="match status" value="1"/>
</dbReference>
<proteinExistence type="predicted"/>